<feature type="transmembrane region" description="Helical" evidence="7">
    <location>
        <begin position="397"/>
        <end position="420"/>
    </location>
</feature>
<comment type="caution">
    <text evidence="9">The sequence shown here is derived from an EMBL/GenBank/DDBJ whole genome shotgun (WGS) entry which is preliminary data.</text>
</comment>
<evidence type="ECO:0000256" key="3">
    <source>
        <dbReference type="ARBA" id="ARBA00022475"/>
    </source>
</evidence>
<sequence>MKAEVQVKNPKTMALILMFGAFIGLFGETALNMGLTNVMQDYDISAPTAQWLTTGYLLVLAILVPISAYLTRWFTTRQLVLGGFIISFIGTLFAALSPVFAVLMIGRIIQAVGTGIILPVMMTVMLNIFPINKRGVVMGVMGLVITLAPAVGPTLSGIIITTLSWHFIFWFSSIFYVVLAIIAFVKINNVSEITKPKIDFISICLSTIGFAGLIYALSTMAEISISSPIVWLPLLIGIIALVLFCSRQTKMKEPMLNLTVFKHPMFTLGVIMIFLLMLVILSTAILLPIYLKGSLLLTAALAGLVLLPGNATNFILSPVIGTLFDKYGAKYFGIAGFLFILIAAIGFSISISATTPVWMIICLFIVLFLGVTMVMMPAQTNGLNQLPPHLYADGSAAMNTLMQVAGSAGTALAITLYTVGQQQVTGGSSDLGEREIIAHGIQFVFYFISVVAALGLTTSLFVKKPKLTSK</sequence>
<dbReference type="InterPro" id="IPR036259">
    <property type="entry name" value="MFS_trans_sf"/>
</dbReference>
<dbReference type="PANTHER" id="PTHR42718">
    <property type="entry name" value="MAJOR FACILITATOR SUPERFAMILY MULTIDRUG TRANSPORTER MFSC"/>
    <property type="match status" value="1"/>
</dbReference>
<keyword evidence="4 7" id="KW-0812">Transmembrane</keyword>
<dbReference type="STRING" id="1167632.GCA_000286335_02435"/>
<feature type="transmembrane region" description="Helical" evidence="7">
    <location>
        <begin position="79"/>
        <end position="102"/>
    </location>
</feature>
<feature type="transmembrane region" description="Helical" evidence="7">
    <location>
        <begin position="136"/>
        <end position="161"/>
    </location>
</feature>
<dbReference type="InterPro" id="IPR004638">
    <property type="entry name" value="EmrB-like"/>
</dbReference>
<feature type="transmembrane region" description="Helical" evidence="7">
    <location>
        <begin position="266"/>
        <end position="291"/>
    </location>
</feature>
<evidence type="ECO:0000256" key="6">
    <source>
        <dbReference type="ARBA" id="ARBA00023136"/>
    </source>
</evidence>
<reference evidence="9 10" key="1">
    <citation type="journal article" date="2016" name="Front. Microbiol.">
        <title>Comprehensive Phylogenetic Analysis of Bovine Non-aureus Staphylococci Species Based on Whole-Genome Sequencing.</title>
        <authorList>
            <person name="Naushad S."/>
            <person name="Barkema H.W."/>
            <person name="Luby C."/>
            <person name="Condas L.A."/>
            <person name="Nobrega D.B."/>
            <person name="Carson D.A."/>
            <person name="De Buck J."/>
        </authorList>
    </citation>
    <scope>NUCLEOTIDE SEQUENCE [LARGE SCALE GENOMIC DNA]</scope>
    <source>
        <strain evidence="9 10">SNUC 2204</strain>
    </source>
</reference>
<evidence type="ECO:0000313" key="9">
    <source>
        <dbReference type="EMBL" id="PTI28464.1"/>
    </source>
</evidence>
<organism evidence="9 10">
    <name type="scientific">Mammaliicoccus vitulinus</name>
    <dbReference type="NCBI Taxonomy" id="71237"/>
    <lineage>
        <taxon>Bacteria</taxon>
        <taxon>Bacillati</taxon>
        <taxon>Bacillota</taxon>
        <taxon>Bacilli</taxon>
        <taxon>Bacillales</taxon>
        <taxon>Staphylococcaceae</taxon>
        <taxon>Mammaliicoccus</taxon>
    </lineage>
</organism>
<evidence type="ECO:0000256" key="2">
    <source>
        <dbReference type="ARBA" id="ARBA00022448"/>
    </source>
</evidence>
<feature type="transmembrane region" description="Helical" evidence="7">
    <location>
        <begin position="108"/>
        <end position="129"/>
    </location>
</feature>
<keyword evidence="6 7" id="KW-0472">Membrane</keyword>
<feature type="transmembrane region" description="Helical" evidence="7">
    <location>
        <begin position="331"/>
        <end position="351"/>
    </location>
</feature>
<dbReference type="NCBIfam" id="TIGR00711">
    <property type="entry name" value="efflux_EmrB"/>
    <property type="match status" value="1"/>
</dbReference>
<keyword evidence="3" id="KW-1003">Cell membrane</keyword>
<proteinExistence type="predicted"/>
<dbReference type="InterPro" id="IPR011701">
    <property type="entry name" value="MFS"/>
</dbReference>
<dbReference type="AlphaFoldDB" id="A0A2T4PR97"/>
<dbReference type="GO" id="GO:0005886">
    <property type="term" value="C:plasma membrane"/>
    <property type="evidence" value="ECO:0007669"/>
    <property type="project" value="UniProtKB-SubCell"/>
</dbReference>
<dbReference type="PROSITE" id="PS50850">
    <property type="entry name" value="MFS"/>
    <property type="match status" value="1"/>
</dbReference>
<evidence type="ECO:0000256" key="5">
    <source>
        <dbReference type="ARBA" id="ARBA00022989"/>
    </source>
</evidence>
<evidence type="ECO:0000256" key="4">
    <source>
        <dbReference type="ARBA" id="ARBA00022692"/>
    </source>
</evidence>
<dbReference type="Pfam" id="PF07690">
    <property type="entry name" value="MFS_1"/>
    <property type="match status" value="1"/>
</dbReference>
<keyword evidence="5 7" id="KW-1133">Transmembrane helix</keyword>
<dbReference type="PANTHER" id="PTHR42718:SF43">
    <property type="entry name" value="LINCOMYCIN RESISTANCE PROTEIN LMRB"/>
    <property type="match status" value="1"/>
</dbReference>
<dbReference type="EMBL" id="PZFK01000028">
    <property type="protein sequence ID" value="PTI28464.1"/>
    <property type="molecule type" value="Genomic_DNA"/>
</dbReference>
<comment type="subcellular location">
    <subcellularLocation>
        <location evidence="1">Cell membrane</location>
        <topology evidence="1">Multi-pass membrane protein</topology>
    </subcellularLocation>
</comment>
<feature type="transmembrane region" description="Helical" evidence="7">
    <location>
        <begin position="12"/>
        <end position="31"/>
    </location>
</feature>
<evidence type="ECO:0000259" key="8">
    <source>
        <dbReference type="PROSITE" id="PS50850"/>
    </source>
</evidence>
<protein>
    <submittedName>
        <fullName evidence="9">MFS transporter</fullName>
    </submittedName>
</protein>
<feature type="domain" description="Major facilitator superfamily (MFS) profile" evidence="8">
    <location>
        <begin position="13"/>
        <end position="467"/>
    </location>
</feature>
<dbReference type="InterPro" id="IPR020846">
    <property type="entry name" value="MFS_dom"/>
</dbReference>
<dbReference type="GO" id="GO:0022857">
    <property type="term" value="F:transmembrane transporter activity"/>
    <property type="evidence" value="ECO:0007669"/>
    <property type="project" value="InterPro"/>
</dbReference>
<dbReference type="PRINTS" id="PR01036">
    <property type="entry name" value="TCRTETB"/>
</dbReference>
<dbReference type="OrthoDB" id="9816041at2"/>
<keyword evidence="2" id="KW-0813">Transport</keyword>
<name>A0A2T4PR97_9STAP</name>
<feature type="transmembrane region" description="Helical" evidence="7">
    <location>
        <begin position="223"/>
        <end position="245"/>
    </location>
</feature>
<evidence type="ECO:0000313" key="10">
    <source>
        <dbReference type="Proteomes" id="UP000241209"/>
    </source>
</evidence>
<feature type="transmembrane region" description="Helical" evidence="7">
    <location>
        <begin position="297"/>
        <end position="324"/>
    </location>
</feature>
<dbReference type="SUPFAM" id="SSF103473">
    <property type="entry name" value="MFS general substrate transporter"/>
    <property type="match status" value="1"/>
</dbReference>
<dbReference type="Proteomes" id="UP000241209">
    <property type="component" value="Unassembled WGS sequence"/>
</dbReference>
<dbReference type="Gene3D" id="1.20.1250.20">
    <property type="entry name" value="MFS general substrate transporter like domains"/>
    <property type="match status" value="1"/>
</dbReference>
<feature type="transmembrane region" description="Helical" evidence="7">
    <location>
        <begin position="198"/>
        <end position="217"/>
    </location>
</feature>
<dbReference type="Gene3D" id="1.20.1720.10">
    <property type="entry name" value="Multidrug resistance protein D"/>
    <property type="match status" value="1"/>
</dbReference>
<evidence type="ECO:0000256" key="7">
    <source>
        <dbReference type="SAM" id="Phobius"/>
    </source>
</evidence>
<evidence type="ECO:0000256" key="1">
    <source>
        <dbReference type="ARBA" id="ARBA00004651"/>
    </source>
</evidence>
<accession>A0A2T4PR97</accession>
<feature type="transmembrane region" description="Helical" evidence="7">
    <location>
        <begin position="51"/>
        <end position="70"/>
    </location>
</feature>
<feature type="transmembrane region" description="Helical" evidence="7">
    <location>
        <begin position="357"/>
        <end position="376"/>
    </location>
</feature>
<feature type="transmembrane region" description="Helical" evidence="7">
    <location>
        <begin position="440"/>
        <end position="462"/>
    </location>
</feature>
<dbReference type="RefSeq" id="WP_107557259.1">
    <property type="nucleotide sequence ID" value="NZ_PZFG01000038.1"/>
</dbReference>
<feature type="transmembrane region" description="Helical" evidence="7">
    <location>
        <begin position="167"/>
        <end position="186"/>
    </location>
</feature>
<gene>
    <name evidence="9" type="ORF">BU072_11460</name>
</gene>